<dbReference type="PANTHER" id="PTHR33712:SF7">
    <property type="entry name" value="LIGHT-INDEPENDENT PROTOCHLOROPHYLLIDE REDUCTASE SUBUNIT B"/>
    <property type="match status" value="1"/>
</dbReference>
<evidence type="ECO:0000313" key="18">
    <source>
        <dbReference type="Proteomes" id="UP000009315"/>
    </source>
</evidence>
<keyword evidence="9 15" id="KW-0560">Oxidoreductase</keyword>
<dbReference type="Proteomes" id="UP000009315">
    <property type="component" value="Unassembled WGS sequence"/>
</dbReference>
<comment type="subunit">
    <text evidence="3 15">Tetramer of two alpha and two beta chains. Forms complex with the iron protein (nitrogenase component 2).</text>
</comment>
<comment type="similarity">
    <text evidence="2 14">Belongs to the NifD/NifK/NifE/NifN family.</text>
</comment>
<dbReference type="PROSITE" id="PS00699">
    <property type="entry name" value="NITROGENASE_1_1"/>
    <property type="match status" value="1"/>
</dbReference>
<organism evidence="17 18">
    <name type="scientific">Desulforamulus hydrothermalis Lam5 = DSM 18033</name>
    <dbReference type="NCBI Taxonomy" id="1121428"/>
    <lineage>
        <taxon>Bacteria</taxon>
        <taxon>Bacillati</taxon>
        <taxon>Bacillota</taxon>
        <taxon>Clostridia</taxon>
        <taxon>Eubacteriales</taxon>
        <taxon>Peptococcaceae</taxon>
        <taxon>Desulforamulus</taxon>
    </lineage>
</organism>
<evidence type="ECO:0000256" key="1">
    <source>
        <dbReference type="ARBA" id="ARBA00002621"/>
    </source>
</evidence>
<dbReference type="PANTHER" id="PTHR33712">
    <property type="entry name" value="LIGHT-INDEPENDENT PROTOCHLOROPHYLLIDE REDUCTASE SUBUNIT B"/>
    <property type="match status" value="1"/>
</dbReference>
<dbReference type="GO" id="GO:0016612">
    <property type="term" value="C:molybdenum-iron nitrogenase complex"/>
    <property type="evidence" value="ECO:0007669"/>
    <property type="project" value="InterPro"/>
</dbReference>
<keyword evidence="12 14" id="KW-0535">Nitrogen fixation</keyword>
<accession>K8EFN2</accession>
<dbReference type="Pfam" id="PF00148">
    <property type="entry name" value="Oxidored_nitro"/>
    <property type="match status" value="1"/>
</dbReference>
<dbReference type="SUPFAM" id="SSF53807">
    <property type="entry name" value="Helical backbone' metal receptor"/>
    <property type="match status" value="1"/>
</dbReference>
<proteinExistence type="inferred from homology"/>
<dbReference type="Gene3D" id="3.40.50.1980">
    <property type="entry name" value="Nitrogenase molybdenum iron protein domain"/>
    <property type="match status" value="3"/>
</dbReference>
<dbReference type="GO" id="GO:0051536">
    <property type="term" value="F:iron-sulfur cluster binding"/>
    <property type="evidence" value="ECO:0007669"/>
    <property type="project" value="UniProtKB-KW"/>
</dbReference>
<keyword evidence="8 15" id="KW-0067">ATP-binding</keyword>
<dbReference type="EMBL" id="CAOS01000003">
    <property type="protein sequence ID" value="CCO07501.1"/>
    <property type="molecule type" value="Genomic_DNA"/>
</dbReference>
<evidence type="ECO:0000256" key="14">
    <source>
        <dbReference type="RuleBase" id="RU004021"/>
    </source>
</evidence>
<sequence length="466" mass="51048">MLKMLDCTPKEIKERTGGAINPAKTCQPIGAMYAALGIHKCLPHSHGSQGCCSYHRMHLTRHFRDPIMASTSSFTEGASVFGGGANLKTAIKNVFAIYNPDIMAVHTTCLSETIGDDLPTIIRTAEIPEEKVVIHANTPSYQGSHVTGFSNMTKGMVNYLSEATLETKKNQANIIPGFVNPGDMREIKRIINTMGIKFIMFPDTSGVVDSPMTGEYVMYPRGGTRLADLKDTGNSKVTIALGSYASADAANQLERKCQVPAIVLKTPIGIKATDQLLMTLRSRFAVEIPYELEEERGQLVDIMTDTHFHFHGKKVAIFGDPDIVLAITEFVLSLGMKPIYVLTGTPGTAGAIGSTLGNFEDDVRELLEEANIEGRVKAGGDLFELHQWIKNEKVDLLIGNTYGKYIARAEDLPFVRLGFPILDRSVHSHLPVVGYKGAIRLIEMISNALLDRADRDASDEDFELVM</sequence>
<protein>
    <recommendedName>
        <fullName evidence="5 15">Nitrogenase molybdenum-iron protein beta chain</fullName>
        <ecNumber evidence="4 15">1.18.6.1</ecNumber>
    </recommendedName>
    <alternativeName>
        <fullName evidence="15">Dinitrogenase</fullName>
    </alternativeName>
</protein>
<dbReference type="GO" id="GO:0005524">
    <property type="term" value="F:ATP binding"/>
    <property type="evidence" value="ECO:0007669"/>
    <property type="project" value="UniProtKB-KW"/>
</dbReference>
<evidence type="ECO:0000256" key="3">
    <source>
        <dbReference type="ARBA" id="ARBA00011462"/>
    </source>
</evidence>
<dbReference type="GO" id="GO:0016163">
    <property type="term" value="F:nitrogenase activity"/>
    <property type="evidence" value="ECO:0007669"/>
    <property type="project" value="UniProtKB-EC"/>
</dbReference>
<evidence type="ECO:0000256" key="15">
    <source>
        <dbReference type="RuleBase" id="RU364127"/>
    </source>
</evidence>
<evidence type="ECO:0000256" key="6">
    <source>
        <dbReference type="ARBA" id="ARBA00022723"/>
    </source>
</evidence>
<name>K8EFN2_9FIRM</name>
<evidence type="ECO:0000256" key="9">
    <source>
        <dbReference type="ARBA" id="ARBA00023002"/>
    </source>
</evidence>
<dbReference type="EC" id="1.18.6.1" evidence="4 15"/>
<comment type="cofactor">
    <cofactor evidence="15">
        <name>[8Fe-7S] cluster</name>
        <dbReference type="ChEBI" id="CHEBI:21143"/>
    </cofactor>
    <text evidence="15">Binds 1 [8Fe-7S] cluster per heterodimer.</text>
</comment>
<evidence type="ECO:0000256" key="7">
    <source>
        <dbReference type="ARBA" id="ARBA00022741"/>
    </source>
</evidence>
<reference evidence="17 18" key="1">
    <citation type="journal article" date="2013" name="Genome Announc.">
        <title>Genome Sequence of the Sulfate-Reducing Bacterium Desulfotomaculum hydrothermale Lam5(T).</title>
        <authorList>
            <person name="Amin O."/>
            <person name="Fardeau M.L."/>
            <person name="Valette O."/>
            <person name="Hirschler-Rea A."/>
            <person name="Barbe V."/>
            <person name="Medigue C."/>
            <person name="Vacherie B."/>
            <person name="Ollivier B."/>
            <person name="Bertin P.N."/>
            <person name="Dolla A."/>
        </authorList>
    </citation>
    <scope>NUCLEOTIDE SEQUENCE [LARGE SCALE GENOMIC DNA]</scope>
    <source>
        <strain evidence="18">Lam5 / DSM 18033</strain>
    </source>
</reference>
<dbReference type="NCBIfam" id="TIGR01286">
    <property type="entry name" value="nifK"/>
    <property type="match status" value="1"/>
</dbReference>
<dbReference type="Gene3D" id="1.20.89.10">
    <property type="entry name" value="Nitrogenase Molybdenum-iron Protein, subunit B, domain 4"/>
    <property type="match status" value="1"/>
</dbReference>
<feature type="domain" description="Nitrogenase/oxidoreductase component 1" evidence="16">
    <location>
        <begin position="26"/>
        <end position="449"/>
    </location>
</feature>
<evidence type="ECO:0000256" key="8">
    <source>
        <dbReference type="ARBA" id="ARBA00022840"/>
    </source>
</evidence>
<keyword evidence="18" id="KW-1185">Reference proteome</keyword>
<dbReference type="InterPro" id="IPR050152">
    <property type="entry name" value="ChlB/BchB/BchZ"/>
</dbReference>
<evidence type="ECO:0000259" key="16">
    <source>
        <dbReference type="Pfam" id="PF00148"/>
    </source>
</evidence>
<evidence type="ECO:0000256" key="10">
    <source>
        <dbReference type="ARBA" id="ARBA00023004"/>
    </source>
</evidence>
<comment type="caution">
    <text evidence="17">The sequence shown here is derived from an EMBL/GenBank/DDBJ whole genome shotgun (WGS) entry which is preliminary data.</text>
</comment>
<evidence type="ECO:0000256" key="12">
    <source>
        <dbReference type="ARBA" id="ARBA00023231"/>
    </source>
</evidence>
<keyword evidence="10 15" id="KW-0408">Iron</keyword>
<evidence type="ECO:0000313" key="17">
    <source>
        <dbReference type="EMBL" id="CCO07501.1"/>
    </source>
</evidence>
<comment type="function">
    <text evidence="1 15">This molybdenum-iron protein is part of the nitrogenase complex that catalyzes the key enzymatic reactions in nitrogen fixation.</text>
</comment>
<keyword evidence="7 15" id="KW-0547">Nucleotide-binding</keyword>
<dbReference type="InterPro" id="IPR000510">
    <property type="entry name" value="Nase/OxRdtase_comp1"/>
</dbReference>
<dbReference type="InterPro" id="IPR000318">
    <property type="entry name" value="Nase_comp1_CS"/>
</dbReference>
<evidence type="ECO:0000256" key="5">
    <source>
        <dbReference type="ARBA" id="ARBA00014775"/>
    </source>
</evidence>
<dbReference type="PROSITE" id="PS00090">
    <property type="entry name" value="NITROGENASE_1_2"/>
    <property type="match status" value="1"/>
</dbReference>
<evidence type="ECO:0000256" key="13">
    <source>
        <dbReference type="ARBA" id="ARBA00047967"/>
    </source>
</evidence>
<keyword evidence="11 15" id="KW-0411">Iron-sulfur</keyword>
<keyword evidence="6 15" id="KW-0479">Metal-binding</keyword>
<evidence type="ECO:0000256" key="2">
    <source>
        <dbReference type="ARBA" id="ARBA00011002"/>
    </source>
</evidence>
<dbReference type="GO" id="GO:0046872">
    <property type="term" value="F:metal ion binding"/>
    <property type="evidence" value="ECO:0007669"/>
    <property type="project" value="UniProtKB-KW"/>
</dbReference>
<evidence type="ECO:0000256" key="11">
    <source>
        <dbReference type="ARBA" id="ARBA00023014"/>
    </source>
</evidence>
<gene>
    <name evidence="17" type="primary">nifK</name>
    <name evidence="17" type="ORF">DESHY_110445</name>
</gene>
<dbReference type="STRING" id="1121428.DESHY_110445"/>
<dbReference type="eggNOG" id="COG2710">
    <property type="taxonomic scope" value="Bacteria"/>
</dbReference>
<evidence type="ECO:0000256" key="4">
    <source>
        <dbReference type="ARBA" id="ARBA00012773"/>
    </source>
</evidence>
<dbReference type="AlphaFoldDB" id="K8EFN2"/>
<comment type="catalytic activity">
    <reaction evidence="13 15">
        <text>N2 + 8 reduced [2Fe-2S]-[ferredoxin] + 16 ATP + 16 H2O = H2 + 8 oxidized [2Fe-2S]-[ferredoxin] + 2 NH4(+) + 16 ADP + 16 phosphate + 6 H(+)</text>
        <dbReference type="Rhea" id="RHEA:21448"/>
        <dbReference type="Rhea" id="RHEA-COMP:10000"/>
        <dbReference type="Rhea" id="RHEA-COMP:10001"/>
        <dbReference type="ChEBI" id="CHEBI:15377"/>
        <dbReference type="ChEBI" id="CHEBI:15378"/>
        <dbReference type="ChEBI" id="CHEBI:17997"/>
        <dbReference type="ChEBI" id="CHEBI:18276"/>
        <dbReference type="ChEBI" id="CHEBI:28938"/>
        <dbReference type="ChEBI" id="CHEBI:30616"/>
        <dbReference type="ChEBI" id="CHEBI:33737"/>
        <dbReference type="ChEBI" id="CHEBI:33738"/>
        <dbReference type="ChEBI" id="CHEBI:43474"/>
        <dbReference type="ChEBI" id="CHEBI:456216"/>
        <dbReference type="EC" id="1.18.6.1"/>
    </reaction>
</comment>
<dbReference type="InterPro" id="IPR005976">
    <property type="entry name" value="Nase_Mo-Fe_CF_bsu"/>
</dbReference>